<dbReference type="OrthoDB" id="5420143at2759"/>
<dbReference type="GeneID" id="18814638"/>
<name>F8NRL3_SERL9</name>
<sequence>MSFVGALEVWYEHSKTVMSSVLAIVLPTLASALTLDTPIGLTSGGEATFVWTTEAGDPSTFALDITNAQLRTSLAIANNVQSSLNSLTIKFPIVPASNNYVAEAVSPDDINIIYATSGEFAISQAATSS</sequence>
<dbReference type="RefSeq" id="XP_007316452.1">
    <property type="nucleotide sequence ID" value="XM_007316390.1"/>
</dbReference>
<dbReference type="AlphaFoldDB" id="F8NRL3"/>
<accession>F8NRL3</accession>
<proteinExistence type="predicted"/>
<dbReference type="KEGG" id="sla:SERLADRAFT_436100"/>
<evidence type="ECO:0000313" key="1">
    <source>
        <dbReference type="EMBL" id="EGO26279.1"/>
    </source>
</evidence>
<protein>
    <submittedName>
        <fullName evidence="1">Uncharacterized protein</fullName>
    </submittedName>
</protein>
<reference evidence="1" key="1">
    <citation type="submission" date="2011-04" db="EMBL/GenBank/DDBJ databases">
        <title>Evolution of plant cell wall degrading machinery underlies the functional diversity of forest fungi.</title>
        <authorList>
            <consortium name="US DOE Joint Genome Institute (JGI-PGF)"/>
            <person name="Eastwood D.C."/>
            <person name="Floudas D."/>
            <person name="Binder M."/>
            <person name="Majcherczyk A."/>
            <person name="Schneider P."/>
            <person name="Aerts A."/>
            <person name="Asiegbu F.O."/>
            <person name="Baker S.E."/>
            <person name="Barry K."/>
            <person name="Bendiksby M."/>
            <person name="Blumentritt M."/>
            <person name="Coutinho P.M."/>
            <person name="Cullen D."/>
            <person name="Cullen D."/>
            <person name="Gathman A."/>
            <person name="Goodell B."/>
            <person name="Henrissat B."/>
            <person name="Ihrmark K."/>
            <person name="Kauserud H."/>
            <person name="Kohler A."/>
            <person name="LaButti K."/>
            <person name="Lapidus A."/>
            <person name="Lavin J.L."/>
            <person name="Lee Y.-H."/>
            <person name="Lindquist E."/>
            <person name="Lilly W."/>
            <person name="Lucas S."/>
            <person name="Morin E."/>
            <person name="Murat C."/>
            <person name="Oguiza J.A."/>
            <person name="Park J."/>
            <person name="Pisabarro A.G."/>
            <person name="Riley R."/>
            <person name="Rosling A."/>
            <person name="Salamov A."/>
            <person name="Schmidt O."/>
            <person name="Schmutz J."/>
            <person name="Skrede I."/>
            <person name="Stenlid J."/>
            <person name="Wiebenga A."/>
            <person name="Xie X."/>
            <person name="Kues U."/>
            <person name="Hibbett D.S."/>
            <person name="Hoffmeister D."/>
            <person name="Hogberg N."/>
            <person name="Martin F."/>
            <person name="Grigoriev I.V."/>
            <person name="Watkinson S.C."/>
        </authorList>
    </citation>
    <scope>NUCLEOTIDE SEQUENCE</scope>
    <source>
        <strain evidence="1">S7.9</strain>
    </source>
</reference>
<dbReference type="EMBL" id="GL945432">
    <property type="protein sequence ID" value="EGO26279.1"/>
    <property type="molecule type" value="Genomic_DNA"/>
</dbReference>
<dbReference type="HOGENOM" id="CLU_160177_0_0_1"/>
<dbReference type="Proteomes" id="UP000008064">
    <property type="component" value="Unassembled WGS sequence"/>
</dbReference>
<organism>
    <name type="scientific">Serpula lacrymans var. lacrymans (strain S7.9)</name>
    <name type="common">Dry rot fungus</name>
    <dbReference type="NCBI Taxonomy" id="578457"/>
    <lineage>
        <taxon>Eukaryota</taxon>
        <taxon>Fungi</taxon>
        <taxon>Dikarya</taxon>
        <taxon>Basidiomycota</taxon>
        <taxon>Agaricomycotina</taxon>
        <taxon>Agaricomycetes</taxon>
        <taxon>Agaricomycetidae</taxon>
        <taxon>Boletales</taxon>
        <taxon>Coniophorineae</taxon>
        <taxon>Serpulaceae</taxon>
        <taxon>Serpula</taxon>
    </lineage>
</organism>
<gene>
    <name evidence="1" type="ORF">SERLADRAFT_436100</name>
</gene>